<feature type="compositionally biased region" description="Basic residues" evidence="1">
    <location>
        <begin position="19"/>
        <end position="28"/>
    </location>
</feature>
<protein>
    <submittedName>
        <fullName evidence="2">Uncharacterized protein</fullName>
    </submittedName>
</protein>
<feature type="region of interest" description="Disordered" evidence="1">
    <location>
        <begin position="19"/>
        <end position="40"/>
    </location>
</feature>
<dbReference type="AlphaFoldDB" id="A0A1J4KXH6"/>
<proteinExistence type="predicted"/>
<comment type="caution">
    <text evidence="2">The sequence shown here is derived from an EMBL/GenBank/DDBJ whole genome shotgun (WGS) entry which is preliminary data.</text>
</comment>
<dbReference type="EMBL" id="MLAK01000167">
    <property type="protein sequence ID" value="OHT15955.1"/>
    <property type="molecule type" value="Genomic_DNA"/>
</dbReference>
<name>A0A1J4KXH6_9EUKA</name>
<sequence>MKESKEIQDTVPVVPVTPKRKRVKKVKSKPVEASSSPLEPISPIDKIVDTELLVPYAEENTTATSVKKKVKKIKRKQRLNTELNEVDQSMIKDDLLQDENSPWKERKEIATARKKNRAPI</sequence>
<dbReference type="GeneID" id="94832068"/>
<evidence type="ECO:0000313" key="2">
    <source>
        <dbReference type="EMBL" id="OHT15955.1"/>
    </source>
</evidence>
<reference evidence="2" key="1">
    <citation type="submission" date="2016-10" db="EMBL/GenBank/DDBJ databases">
        <authorList>
            <person name="Benchimol M."/>
            <person name="Almeida L.G."/>
            <person name="Vasconcelos A.T."/>
            <person name="Perreira-Neves A."/>
            <person name="Rosa I.A."/>
            <person name="Tasca T."/>
            <person name="Bogo M.R."/>
            <person name="de Souza W."/>
        </authorList>
    </citation>
    <scope>NUCLEOTIDE SEQUENCE [LARGE SCALE GENOMIC DNA]</scope>
    <source>
        <strain evidence="2">K</strain>
    </source>
</reference>
<gene>
    <name evidence="2" type="ORF">TRFO_13641</name>
</gene>
<dbReference type="RefSeq" id="XP_068369091.1">
    <property type="nucleotide sequence ID" value="XM_068497364.1"/>
</dbReference>
<organism evidence="2 3">
    <name type="scientific">Tritrichomonas foetus</name>
    <dbReference type="NCBI Taxonomy" id="1144522"/>
    <lineage>
        <taxon>Eukaryota</taxon>
        <taxon>Metamonada</taxon>
        <taxon>Parabasalia</taxon>
        <taxon>Tritrichomonadida</taxon>
        <taxon>Tritrichomonadidae</taxon>
        <taxon>Tritrichomonas</taxon>
    </lineage>
</organism>
<feature type="compositionally biased region" description="Basic and acidic residues" evidence="1">
    <location>
        <begin position="97"/>
        <end position="111"/>
    </location>
</feature>
<feature type="region of interest" description="Disordered" evidence="1">
    <location>
        <begin position="97"/>
        <end position="120"/>
    </location>
</feature>
<accession>A0A1J4KXH6</accession>
<evidence type="ECO:0000313" key="3">
    <source>
        <dbReference type="Proteomes" id="UP000179807"/>
    </source>
</evidence>
<evidence type="ECO:0000256" key="1">
    <source>
        <dbReference type="SAM" id="MobiDB-lite"/>
    </source>
</evidence>
<dbReference type="Proteomes" id="UP000179807">
    <property type="component" value="Unassembled WGS sequence"/>
</dbReference>
<keyword evidence="3" id="KW-1185">Reference proteome</keyword>
<dbReference type="VEuPathDB" id="TrichDB:TRFO_13641"/>